<name>Q5V811_HALMA</name>
<reference evidence="1 2" key="1">
    <citation type="journal article" date="2004" name="Genome Res.">
        <title>Genome sequence of Haloarcula marismortui: a halophilic archaeon from the Dead Sea.</title>
        <authorList>
            <person name="Baliga N.S."/>
            <person name="Bonneau R."/>
            <person name="Facciotti M.T."/>
            <person name="Pan M."/>
            <person name="Glusman G."/>
            <person name="Deutsch E.W."/>
            <person name="Shannon P."/>
            <person name="Chiu Y."/>
            <person name="Weng R.S."/>
            <person name="Gan R.R."/>
            <person name="Hung P."/>
            <person name="Date S.V."/>
            <person name="Marcotte E."/>
            <person name="Hood L."/>
            <person name="Ng W.V."/>
        </authorList>
    </citation>
    <scope>NUCLEOTIDE SEQUENCE [LARGE SCALE GENOMIC DNA]</scope>
    <source>
        <strain evidence="2">ATCC 43049 / DSM 3752 / JCM 8966 / VKM B-1809</strain>
        <plasmid evidence="2">Plasmid pNG300</plasmid>
    </source>
</reference>
<keyword evidence="1" id="KW-0614">Plasmid</keyword>
<dbReference type="KEGG" id="hma:pNG3051"/>
<dbReference type="EnsemblBacteria" id="AAV44373">
    <property type="protein sequence ID" value="AAV44373"/>
    <property type="gene ID" value="pNG3051"/>
</dbReference>
<dbReference type="Proteomes" id="UP000001169">
    <property type="component" value="Plasmid pNG300"/>
</dbReference>
<geneLocation type="plasmid" evidence="1 2">
    <name>pNG300</name>
</geneLocation>
<dbReference type="AlphaFoldDB" id="Q5V811"/>
<keyword evidence="2" id="KW-1185">Reference proteome</keyword>
<evidence type="ECO:0000313" key="2">
    <source>
        <dbReference type="Proteomes" id="UP000001169"/>
    </source>
</evidence>
<proteinExistence type="predicted"/>
<organism evidence="1 2">
    <name type="scientific">Haloarcula marismortui (strain ATCC 43049 / DSM 3752 / JCM 8966 / VKM B-1809)</name>
    <name type="common">Halobacterium marismortui</name>
    <dbReference type="NCBI Taxonomy" id="272569"/>
    <lineage>
        <taxon>Archaea</taxon>
        <taxon>Methanobacteriati</taxon>
        <taxon>Methanobacteriota</taxon>
        <taxon>Stenosarchaea group</taxon>
        <taxon>Halobacteria</taxon>
        <taxon>Halobacteriales</taxon>
        <taxon>Haloarculaceae</taxon>
        <taxon>Haloarcula</taxon>
    </lineage>
</organism>
<protein>
    <submittedName>
        <fullName evidence="1">Uncharacterized protein</fullName>
    </submittedName>
</protein>
<accession>Q5V811</accession>
<evidence type="ECO:0000313" key="1">
    <source>
        <dbReference type="EMBL" id="AAV44373.1"/>
    </source>
</evidence>
<sequence>MRMTDPMAADGHHALKWLASDDGSVDRSFAAGLDSLRAQQRHLQQSLRDGFQTRTEVLEWCHAVDVVSGGQTPETWHEDLVKDRWEVACLMAETDDRIAICDQAPRDDETADAFRRRLIRKVLLPAFQDATEMLRERVGEFSDEEGVKDAERIQYVAGRPRLHQRAVEQHGMLRRTLRDPPGVESEVMAWAEDIIHMTEGHVRSGFIEDVLDRHGNWWHSLTRGPSVRLEWLLAGEIFPAMNATLSELVTNSNELADVAGRAKEVPPG</sequence>
<gene>
    <name evidence="1" type="ordered locus">pNG3051</name>
</gene>
<dbReference type="HOGENOM" id="CLU_1036667_0_0_2"/>
<dbReference type="EMBL" id="AY596292">
    <property type="protein sequence ID" value="AAV44373.1"/>
    <property type="molecule type" value="Genomic_DNA"/>
</dbReference>
<dbReference type="PATRIC" id="fig|272569.17.peg.121"/>